<dbReference type="KEGG" id="vg:55813920"/>
<dbReference type="Proteomes" id="UP000325665">
    <property type="component" value="Segment"/>
</dbReference>
<dbReference type="EMBL" id="MN234234">
    <property type="protein sequence ID" value="QFG14876.1"/>
    <property type="molecule type" value="Genomic_DNA"/>
</dbReference>
<organism evidence="1 2">
    <name type="scientific">Arthrobacter phage Lymara</name>
    <dbReference type="NCBI Taxonomy" id="2599828"/>
    <lineage>
        <taxon>Viruses</taxon>
        <taxon>Duplodnaviria</taxon>
        <taxon>Heunggongvirae</taxon>
        <taxon>Uroviricota</taxon>
        <taxon>Caudoviricetes</taxon>
        <taxon>Klausavirus</taxon>
        <taxon>Klausavirus lymara</taxon>
    </lineage>
</organism>
<dbReference type="GeneID" id="55813920"/>
<name>A0A5J6TVN1_9CAUD</name>
<protein>
    <submittedName>
        <fullName evidence="1">Uncharacterized protein</fullName>
    </submittedName>
</protein>
<dbReference type="InterPro" id="IPR046193">
    <property type="entry name" value="DUF6221"/>
</dbReference>
<sequence length="143" mass="16130">MTHPLVEFLAVRFAEEQADATNALKIKNGEPIPKDADHDYSMDVFGWESFADEHQTKVVNTWNPVRVLAEVHAKRGILAMHTAEDGGHGWHGWERTNGLVCTTCGDVDDRPNPWPCDTLKWLGQPYQDHEDYQGAWAHDPVLG</sequence>
<evidence type="ECO:0000313" key="2">
    <source>
        <dbReference type="Proteomes" id="UP000325665"/>
    </source>
</evidence>
<reference evidence="1 2" key="1">
    <citation type="submission" date="2019-07" db="EMBL/GenBank/DDBJ databases">
        <authorList>
            <person name="Roscher J.E."/>
            <person name="Stoner T.H."/>
            <person name="Garlena R.A."/>
            <person name="Russell D.A."/>
            <person name="Pope W.H."/>
            <person name="Jacobs-Sera D."/>
            <person name="Hatfull G.F."/>
        </authorList>
    </citation>
    <scope>NUCLEOTIDE SEQUENCE [LARGE SCALE GENOMIC DNA]</scope>
</reference>
<accession>A0A5J6TVN1</accession>
<evidence type="ECO:0000313" key="1">
    <source>
        <dbReference type="EMBL" id="QFG14876.1"/>
    </source>
</evidence>
<gene>
    <name evidence="1" type="primary">75</name>
    <name evidence="1" type="ORF">SEA_LYMARA_75</name>
</gene>
<proteinExistence type="predicted"/>
<dbReference type="Pfam" id="PF19730">
    <property type="entry name" value="DUF6221"/>
    <property type="match status" value="1"/>
</dbReference>
<dbReference type="RefSeq" id="YP_009884560.1">
    <property type="nucleotide sequence ID" value="NC_049471.1"/>
</dbReference>
<keyword evidence="2" id="KW-1185">Reference proteome</keyword>